<evidence type="ECO:0000313" key="5">
    <source>
        <dbReference type="Proteomes" id="UP000245820"/>
    </source>
</evidence>
<dbReference type="RefSeq" id="WP_109343666.1">
    <property type="nucleotide sequence ID" value="NZ_CP029343.1"/>
</dbReference>
<dbReference type="InterPro" id="IPR013325">
    <property type="entry name" value="RNA_pol_sigma_r2"/>
</dbReference>
<protein>
    <submittedName>
        <fullName evidence="4">RNA polymerase sigma factor SigJ</fullName>
    </submittedName>
</protein>
<dbReference type="GO" id="GO:0016987">
    <property type="term" value="F:sigma factor activity"/>
    <property type="evidence" value="ECO:0007669"/>
    <property type="project" value="InterPro"/>
</dbReference>
<dbReference type="InterPro" id="IPR036388">
    <property type="entry name" value="WH-like_DNA-bd_sf"/>
</dbReference>
<dbReference type="InterPro" id="IPR013324">
    <property type="entry name" value="RNA_pol_sigma_r3/r4-like"/>
</dbReference>
<dbReference type="GO" id="GO:0003677">
    <property type="term" value="F:DNA binding"/>
    <property type="evidence" value="ECO:0007669"/>
    <property type="project" value="InterPro"/>
</dbReference>
<keyword evidence="5" id="KW-1185">Reference proteome</keyword>
<dbReference type="Proteomes" id="UP000245820">
    <property type="component" value="Chromosome"/>
</dbReference>
<feature type="domain" description="RNA polymerase sigma factor 70 region 4 type 2" evidence="3">
    <location>
        <begin position="105"/>
        <end position="154"/>
    </location>
</feature>
<evidence type="ECO:0000256" key="1">
    <source>
        <dbReference type="ARBA" id="ARBA00011344"/>
    </source>
</evidence>
<dbReference type="OrthoDB" id="3211555at2"/>
<dbReference type="InterPro" id="IPR007627">
    <property type="entry name" value="RNA_pol_sigma70_r2"/>
</dbReference>
<dbReference type="Pfam" id="PF04542">
    <property type="entry name" value="Sigma70_r2"/>
    <property type="match status" value="1"/>
</dbReference>
<evidence type="ECO:0000259" key="3">
    <source>
        <dbReference type="Pfam" id="PF08281"/>
    </source>
</evidence>
<proteinExistence type="predicted"/>
<reference evidence="4 5" key="1">
    <citation type="submission" date="2018-05" db="EMBL/GenBank/DDBJ databases">
        <title>Complete genome sequence of Massilia oculi sp. nov. CCUG 43427T (=DSM 26321T), the type strain of M. oculi, and comparison with genome sequences of other Massilia strains.</title>
        <authorList>
            <person name="Zhu B."/>
        </authorList>
    </citation>
    <scope>NUCLEOTIDE SEQUENCE [LARGE SCALE GENOMIC DNA]</scope>
    <source>
        <strain evidence="4 5">CCUG 43427</strain>
    </source>
</reference>
<dbReference type="EMBL" id="CP029343">
    <property type="protein sequence ID" value="AWL03261.1"/>
    <property type="molecule type" value="Genomic_DNA"/>
</dbReference>
<dbReference type="Gene3D" id="1.10.1740.10">
    <property type="match status" value="1"/>
</dbReference>
<dbReference type="GO" id="GO:0006352">
    <property type="term" value="P:DNA-templated transcription initiation"/>
    <property type="evidence" value="ECO:0007669"/>
    <property type="project" value="InterPro"/>
</dbReference>
<sequence>MNADDFDSASFFTARRPRLQRIAYRMLGSVAEAEDVVQDAWLRWHGADQAAVREPEAFLVRTVTRLCLDVLKSARVKREEYIGPWLPEPFIDPAGDEEDDITLPLMLAMERLSPLERAAFLLHDVFDMEFDEVAEAIGREAAACRQLASRARAHVAGARPRFPVSPARQKEIAAAFFAASRSGDVAQLTRLLSSDVVFYGDGGGKRQASMNPIFGQEKVLRFLLAQKVKAAWDAAELLGMPGIDGLPGRVTLEPDAMLQTMALEIDDGRIKAIYVMRNPDKLGHLAYSGQRARQED</sequence>
<dbReference type="KEGG" id="mtim:DIR46_01530"/>
<dbReference type="InterPro" id="IPR013249">
    <property type="entry name" value="RNA_pol_sigma70_r4_t2"/>
</dbReference>
<dbReference type="Gene3D" id="3.10.450.50">
    <property type="match status" value="1"/>
</dbReference>
<dbReference type="SUPFAM" id="SSF88659">
    <property type="entry name" value="Sigma3 and sigma4 domains of RNA polymerase sigma factors"/>
    <property type="match status" value="1"/>
</dbReference>
<evidence type="ECO:0000313" key="4">
    <source>
        <dbReference type="EMBL" id="AWL03261.1"/>
    </source>
</evidence>
<accession>A0A2S2DD37</accession>
<dbReference type="AlphaFoldDB" id="A0A2S2DD37"/>
<dbReference type="InterPro" id="IPR052704">
    <property type="entry name" value="ECF_Sigma-70_Domain"/>
</dbReference>
<name>A0A2S2DD37_9BURK</name>
<evidence type="ECO:0000259" key="2">
    <source>
        <dbReference type="Pfam" id="PF04542"/>
    </source>
</evidence>
<gene>
    <name evidence="4" type="ORF">DIR46_01530</name>
</gene>
<dbReference type="Gene3D" id="1.10.10.10">
    <property type="entry name" value="Winged helix-like DNA-binding domain superfamily/Winged helix DNA-binding domain"/>
    <property type="match status" value="1"/>
</dbReference>
<feature type="domain" description="RNA polymerase sigma-70 region 2" evidence="2">
    <location>
        <begin position="12"/>
        <end position="75"/>
    </location>
</feature>
<dbReference type="InterPro" id="IPR032710">
    <property type="entry name" value="NTF2-like_dom_sf"/>
</dbReference>
<dbReference type="NCBIfam" id="NF007214">
    <property type="entry name" value="PRK09636.1"/>
    <property type="match status" value="1"/>
</dbReference>
<dbReference type="PANTHER" id="PTHR30173:SF36">
    <property type="entry name" value="ECF RNA POLYMERASE SIGMA FACTOR SIGJ"/>
    <property type="match status" value="1"/>
</dbReference>
<comment type="subunit">
    <text evidence="1">Interacts transiently with the RNA polymerase catalytic core formed by RpoA, RpoB, RpoC and RpoZ (2 alpha, 1 beta, 1 beta' and 1 omega subunit) to form the RNA polymerase holoenzyme that can initiate transcription.</text>
</comment>
<dbReference type="PANTHER" id="PTHR30173">
    <property type="entry name" value="SIGMA 19 FACTOR"/>
    <property type="match status" value="1"/>
</dbReference>
<dbReference type="SUPFAM" id="SSF88946">
    <property type="entry name" value="Sigma2 domain of RNA polymerase sigma factors"/>
    <property type="match status" value="1"/>
</dbReference>
<dbReference type="Pfam" id="PF08281">
    <property type="entry name" value="Sigma70_r4_2"/>
    <property type="match status" value="1"/>
</dbReference>
<dbReference type="SUPFAM" id="SSF54427">
    <property type="entry name" value="NTF2-like"/>
    <property type="match status" value="1"/>
</dbReference>
<organism evidence="4 5">
    <name type="scientific">Massilia oculi</name>
    <dbReference type="NCBI Taxonomy" id="945844"/>
    <lineage>
        <taxon>Bacteria</taxon>
        <taxon>Pseudomonadati</taxon>
        <taxon>Pseudomonadota</taxon>
        <taxon>Betaproteobacteria</taxon>
        <taxon>Burkholderiales</taxon>
        <taxon>Oxalobacteraceae</taxon>
        <taxon>Telluria group</taxon>
        <taxon>Massilia</taxon>
    </lineage>
</organism>